<organism evidence="5 6">
    <name type="scientific">Paralcaligenes ureilyticus</name>
    <dbReference type="NCBI Taxonomy" id="627131"/>
    <lineage>
        <taxon>Bacteria</taxon>
        <taxon>Pseudomonadati</taxon>
        <taxon>Pseudomonadota</taxon>
        <taxon>Betaproteobacteria</taxon>
        <taxon>Burkholderiales</taxon>
        <taxon>Alcaligenaceae</taxon>
        <taxon>Paralcaligenes</taxon>
    </lineage>
</organism>
<dbReference type="Gene3D" id="1.20.120.530">
    <property type="entry name" value="GntR ligand-binding domain-like"/>
    <property type="match status" value="1"/>
</dbReference>
<dbReference type="PANTHER" id="PTHR43537:SF5">
    <property type="entry name" value="UXU OPERON TRANSCRIPTIONAL REGULATOR"/>
    <property type="match status" value="1"/>
</dbReference>
<dbReference type="GO" id="GO:0003700">
    <property type="term" value="F:DNA-binding transcription factor activity"/>
    <property type="evidence" value="ECO:0007669"/>
    <property type="project" value="InterPro"/>
</dbReference>
<dbReference type="PRINTS" id="PR00035">
    <property type="entry name" value="HTHGNTR"/>
</dbReference>
<name>A0A4R3M217_9BURK</name>
<keyword evidence="3" id="KW-0804">Transcription</keyword>
<dbReference type="SMART" id="SM00345">
    <property type="entry name" value="HTH_GNTR"/>
    <property type="match status" value="1"/>
</dbReference>
<dbReference type="GO" id="GO:0003677">
    <property type="term" value="F:DNA binding"/>
    <property type="evidence" value="ECO:0007669"/>
    <property type="project" value="UniProtKB-KW"/>
</dbReference>
<dbReference type="CDD" id="cd07377">
    <property type="entry name" value="WHTH_GntR"/>
    <property type="match status" value="1"/>
</dbReference>
<dbReference type="SUPFAM" id="SSF46785">
    <property type="entry name" value="Winged helix' DNA-binding domain"/>
    <property type="match status" value="1"/>
</dbReference>
<dbReference type="InterPro" id="IPR008920">
    <property type="entry name" value="TF_FadR/GntR_C"/>
</dbReference>
<sequence length="245" mass="27136">MIRNEDPLREDRASHGKLADKLYEELLGWIAHGPLNEGSKLPSEEKLAIKYGVSRPVVREALSRLRSDGIIVSRHGSGSYIERRPKKEFFDFAPIGGVADLMRCFEYRIALEGEAAGLAALRRSDADLKLIKSALHDLDQAIEQRLVGVDADIKFHNAIAKATKNDLFVSAMATLSEYTFAGMTVARNLSLRASVNRLALVQQEHTAIFNAIEAQDVAAARETMRLHISNARMRILSDSVEPPSD</sequence>
<feature type="domain" description="HTH gntR-type" evidence="4">
    <location>
        <begin position="16"/>
        <end position="84"/>
    </location>
</feature>
<dbReference type="SUPFAM" id="SSF48008">
    <property type="entry name" value="GntR ligand-binding domain-like"/>
    <property type="match status" value="1"/>
</dbReference>
<evidence type="ECO:0000256" key="3">
    <source>
        <dbReference type="ARBA" id="ARBA00023163"/>
    </source>
</evidence>
<keyword evidence="2" id="KW-0238">DNA-binding</keyword>
<evidence type="ECO:0000256" key="1">
    <source>
        <dbReference type="ARBA" id="ARBA00023015"/>
    </source>
</evidence>
<dbReference type="InterPro" id="IPR036390">
    <property type="entry name" value="WH_DNA-bd_sf"/>
</dbReference>
<protein>
    <submittedName>
        <fullName evidence="5">GntR family transcriptional regulator</fullName>
    </submittedName>
</protein>
<dbReference type="Pfam" id="PF00392">
    <property type="entry name" value="GntR"/>
    <property type="match status" value="1"/>
</dbReference>
<dbReference type="EMBL" id="SMAJ01000007">
    <property type="protein sequence ID" value="TCT07140.1"/>
    <property type="molecule type" value="Genomic_DNA"/>
</dbReference>
<dbReference type="Gene3D" id="1.10.10.10">
    <property type="entry name" value="Winged helix-like DNA-binding domain superfamily/Winged helix DNA-binding domain"/>
    <property type="match status" value="1"/>
</dbReference>
<evidence type="ECO:0000256" key="2">
    <source>
        <dbReference type="ARBA" id="ARBA00023125"/>
    </source>
</evidence>
<gene>
    <name evidence="5" type="ORF">EDC26_107197</name>
</gene>
<keyword evidence="1" id="KW-0805">Transcription regulation</keyword>
<dbReference type="OrthoDB" id="5296437at2"/>
<dbReference type="PROSITE" id="PS50949">
    <property type="entry name" value="HTH_GNTR"/>
    <property type="match status" value="1"/>
</dbReference>
<dbReference type="RefSeq" id="WP_132582688.1">
    <property type="nucleotide sequence ID" value="NZ_SMAJ01000007.1"/>
</dbReference>
<reference evidence="5 6" key="1">
    <citation type="submission" date="2019-03" db="EMBL/GenBank/DDBJ databases">
        <title>Genomic Encyclopedia of Type Strains, Phase IV (KMG-IV): sequencing the most valuable type-strain genomes for metagenomic binning, comparative biology and taxonomic classification.</title>
        <authorList>
            <person name="Goeker M."/>
        </authorList>
    </citation>
    <scope>NUCLEOTIDE SEQUENCE [LARGE SCALE GENOMIC DNA]</scope>
    <source>
        <strain evidence="5 6">DSM 24591</strain>
    </source>
</reference>
<accession>A0A4R3M217</accession>
<proteinExistence type="predicted"/>
<keyword evidence="6" id="KW-1185">Reference proteome</keyword>
<evidence type="ECO:0000259" key="4">
    <source>
        <dbReference type="PROSITE" id="PS50949"/>
    </source>
</evidence>
<dbReference type="AlphaFoldDB" id="A0A4R3M217"/>
<evidence type="ECO:0000313" key="6">
    <source>
        <dbReference type="Proteomes" id="UP000295525"/>
    </source>
</evidence>
<dbReference type="InterPro" id="IPR011711">
    <property type="entry name" value="GntR_C"/>
</dbReference>
<dbReference type="Pfam" id="PF07729">
    <property type="entry name" value="FCD"/>
    <property type="match status" value="1"/>
</dbReference>
<comment type="caution">
    <text evidence="5">The sequence shown here is derived from an EMBL/GenBank/DDBJ whole genome shotgun (WGS) entry which is preliminary data.</text>
</comment>
<evidence type="ECO:0000313" key="5">
    <source>
        <dbReference type="EMBL" id="TCT07140.1"/>
    </source>
</evidence>
<dbReference type="Proteomes" id="UP000295525">
    <property type="component" value="Unassembled WGS sequence"/>
</dbReference>
<dbReference type="PANTHER" id="PTHR43537">
    <property type="entry name" value="TRANSCRIPTIONAL REGULATOR, GNTR FAMILY"/>
    <property type="match status" value="1"/>
</dbReference>
<dbReference type="SMART" id="SM00895">
    <property type="entry name" value="FCD"/>
    <property type="match status" value="1"/>
</dbReference>
<dbReference type="InterPro" id="IPR000524">
    <property type="entry name" value="Tscrpt_reg_HTH_GntR"/>
</dbReference>
<dbReference type="InterPro" id="IPR036388">
    <property type="entry name" value="WH-like_DNA-bd_sf"/>
</dbReference>